<dbReference type="Gene3D" id="2.60.120.10">
    <property type="entry name" value="Jelly Rolls"/>
    <property type="match status" value="1"/>
</dbReference>
<dbReference type="Proteomes" id="UP001499938">
    <property type="component" value="Unassembled WGS sequence"/>
</dbReference>
<reference evidence="2 3" key="1">
    <citation type="journal article" date="2019" name="Int. J. Syst. Evol. Microbiol.">
        <title>The Global Catalogue of Microorganisms (GCM) 10K type strain sequencing project: providing services to taxonomists for standard genome sequencing and annotation.</title>
        <authorList>
            <consortium name="The Broad Institute Genomics Platform"/>
            <consortium name="The Broad Institute Genome Sequencing Center for Infectious Disease"/>
            <person name="Wu L."/>
            <person name="Ma J."/>
        </authorList>
    </citation>
    <scope>NUCLEOTIDE SEQUENCE [LARGE SCALE GENOMIC DNA]</scope>
    <source>
        <strain evidence="2 3">JCM 15592</strain>
    </source>
</reference>
<proteinExistence type="predicted"/>
<evidence type="ECO:0000313" key="2">
    <source>
        <dbReference type="EMBL" id="GAA1802711.1"/>
    </source>
</evidence>
<name>A0ABN2LYE6_9MICO</name>
<feature type="domain" description="Mannose-6-phosphate isomerase type II C-terminal" evidence="1">
    <location>
        <begin position="16"/>
        <end position="117"/>
    </location>
</feature>
<sequence>MSPIPDPRPEMFVEERPWGGFEQLTLNEQTTVKILTIVPGARLSLQTHTHRAEFWRVLDGPLEVTIGDETVIAEPGDSFWIPLGALHRVGNTSDNIGRILEIAYGSFDESDIQRLHDDYAR</sequence>
<evidence type="ECO:0000313" key="3">
    <source>
        <dbReference type="Proteomes" id="UP001499938"/>
    </source>
</evidence>
<dbReference type="InterPro" id="IPR014710">
    <property type="entry name" value="RmlC-like_jellyroll"/>
</dbReference>
<keyword evidence="3" id="KW-1185">Reference proteome</keyword>
<dbReference type="InterPro" id="IPR001538">
    <property type="entry name" value="Man6P_isomerase-2_C"/>
</dbReference>
<dbReference type="PANTHER" id="PTHR46390">
    <property type="entry name" value="MANNOSE-1-PHOSPHATE GUANYLYLTRANSFERASE"/>
    <property type="match status" value="1"/>
</dbReference>
<dbReference type="InterPro" id="IPR011051">
    <property type="entry name" value="RmlC_Cupin_sf"/>
</dbReference>
<dbReference type="Pfam" id="PF01050">
    <property type="entry name" value="MannoseP_isomer"/>
    <property type="match status" value="1"/>
</dbReference>
<dbReference type="CDD" id="cd02213">
    <property type="entry name" value="cupin_PMI_typeII_C"/>
    <property type="match status" value="1"/>
</dbReference>
<dbReference type="InterPro" id="IPR051161">
    <property type="entry name" value="Mannose-6P_isomerase_type2"/>
</dbReference>
<dbReference type="PANTHER" id="PTHR46390:SF1">
    <property type="entry name" value="MANNOSE-1-PHOSPHATE GUANYLYLTRANSFERASE"/>
    <property type="match status" value="1"/>
</dbReference>
<dbReference type="EMBL" id="BAAAPO010000042">
    <property type="protein sequence ID" value="GAA1802711.1"/>
    <property type="molecule type" value="Genomic_DNA"/>
</dbReference>
<comment type="caution">
    <text evidence="2">The sequence shown here is derived from an EMBL/GenBank/DDBJ whole genome shotgun (WGS) entry which is preliminary data.</text>
</comment>
<dbReference type="SUPFAM" id="SSF51182">
    <property type="entry name" value="RmlC-like cupins"/>
    <property type="match status" value="1"/>
</dbReference>
<protein>
    <recommendedName>
        <fullName evidence="1">Mannose-6-phosphate isomerase type II C-terminal domain-containing protein</fullName>
    </recommendedName>
</protein>
<organism evidence="2 3">
    <name type="scientific">Nostocoides veronense</name>
    <dbReference type="NCBI Taxonomy" id="330836"/>
    <lineage>
        <taxon>Bacteria</taxon>
        <taxon>Bacillati</taxon>
        <taxon>Actinomycetota</taxon>
        <taxon>Actinomycetes</taxon>
        <taxon>Micrococcales</taxon>
        <taxon>Intrasporangiaceae</taxon>
        <taxon>Nostocoides</taxon>
    </lineage>
</organism>
<evidence type="ECO:0000259" key="1">
    <source>
        <dbReference type="Pfam" id="PF01050"/>
    </source>
</evidence>
<accession>A0ABN2LYE6</accession>
<gene>
    <name evidence="2" type="ORF">GCM10009811_28060</name>
</gene>